<keyword evidence="1 5" id="KW-0732">Signal</keyword>
<feature type="chain" id="PRO_5045257740" evidence="5">
    <location>
        <begin position="34"/>
        <end position="489"/>
    </location>
</feature>
<evidence type="ECO:0000256" key="3">
    <source>
        <dbReference type="ARBA" id="ARBA00022801"/>
    </source>
</evidence>
<dbReference type="PROSITE" id="PS51318">
    <property type="entry name" value="TAT"/>
    <property type="match status" value="1"/>
</dbReference>
<dbReference type="InterPro" id="IPR028994">
    <property type="entry name" value="Integrin_alpha_N"/>
</dbReference>
<dbReference type="InterPro" id="IPR006311">
    <property type="entry name" value="TAT_signal"/>
</dbReference>
<dbReference type="Gene3D" id="2.130.10.130">
    <property type="entry name" value="Integrin alpha, N-terminal"/>
    <property type="match status" value="3"/>
</dbReference>
<accession>A0ABV1W1D2</accession>
<evidence type="ECO:0000256" key="1">
    <source>
        <dbReference type="ARBA" id="ARBA00022729"/>
    </source>
</evidence>
<reference evidence="6 7" key="1">
    <citation type="submission" date="2024-06" db="EMBL/GenBank/DDBJ databases">
        <title>The Natural Products Discovery Center: Release of the First 8490 Sequenced Strains for Exploring Actinobacteria Biosynthetic Diversity.</title>
        <authorList>
            <person name="Kalkreuter E."/>
            <person name="Kautsar S.A."/>
            <person name="Yang D."/>
            <person name="Bader C.D."/>
            <person name="Teijaro C.N."/>
            <person name="Fluegel L."/>
            <person name="Davis C.M."/>
            <person name="Simpson J.R."/>
            <person name="Lauterbach L."/>
            <person name="Steele A.D."/>
            <person name="Gui C."/>
            <person name="Meng S."/>
            <person name="Li G."/>
            <person name="Viehrig K."/>
            <person name="Ye F."/>
            <person name="Su P."/>
            <person name="Kiefer A.F."/>
            <person name="Nichols A."/>
            <person name="Cepeda A.J."/>
            <person name="Yan W."/>
            <person name="Fan B."/>
            <person name="Jiang Y."/>
            <person name="Adhikari A."/>
            <person name="Zheng C.-J."/>
            <person name="Schuster L."/>
            <person name="Cowan T.M."/>
            <person name="Smanski M.J."/>
            <person name="Chevrette M.G."/>
            <person name="De Carvalho L.P.S."/>
            <person name="Shen B."/>
        </authorList>
    </citation>
    <scope>NUCLEOTIDE SEQUENCE [LARGE SCALE GENOMIC DNA]</scope>
    <source>
        <strain evidence="6 7">NPDC000634</strain>
    </source>
</reference>
<dbReference type="Proteomes" id="UP001458415">
    <property type="component" value="Unassembled WGS sequence"/>
</dbReference>
<evidence type="ECO:0000256" key="2">
    <source>
        <dbReference type="ARBA" id="ARBA00022737"/>
    </source>
</evidence>
<dbReference type="PROSITE" id="PS51470">
    <property type="entry name" value="FG_GAP"/>
    <property type="match status" value="2"/>
</dbReference>
<evidence type="ECO:0000313" key="6">
    <source>
        <dbReference type="EMBL" id="MER6977994.1"/>
    </source>
</evidence>
<dbReference type="Pfam" id="PF01839">
    <property type="entry name" value="FG-GAP"/>
    <property type="match status" value="4"/>
</dbReference>
<sequence length="489" mass="49356">MLQHHRRIALATATAAALTGGLLTFAAAAPATAADSTVVPQADFNGDGKGDVAFSAGGAYVNGKKEAGQLVVLYGSSTGISGAKRSTISQNTTGVPGAAEADDAFGSDSAYADFDNDGYDDLAVGSPREDVGSDADAGSITLLWGSAKGLTGKSTMVADPAPSSHDNWGGFLAAGDFDGDGKADLAVGNSSTTVYVFKGGFSSVGKPGGTYTIKPPIVSGSRPLNLTAGDVNGDGRTDLVVDGFENQTEYGWIRNYWVPGTASGLSMASAEELRPGVITAIGDINHDGYGDIVSGAEWETTTEDGTPVPYSGKGGKVWITYGTASGPGSATGVTQDTPGVPGNAEKNDAFGYELDLGDINGDKYLDLVIGSPGEDIDGHTDTGMLTILYGSKSGISTSGAQSFAQSNPGVPGNDEKYDQLGLDVKLDDVTGDGRADLIAGSAENSGDGAVLYLPSNGKKITTSGDRMIMPSDAGVSTAGTPLFGANFGD</sequence>
<keyword evidence="7" id="KW-1185">Reference proteome</keyword>
<protein>
    <submittedName>
        <fullName evidence="6">VCBS repeat-containing protein</fullName>
    </submittedName>
</protein>
<dbReference type="InterPro" id="IPR013517">
    <property type="entry name" value="FG-GAP"/>
</dbReference>
<organism evidence="6 7">
    <name type="scientific">Streptomyces carpinensis</name>
    <dbReference type="NCBI Taxonomy" id="66369"/>
    <lineage>
        <taxon>Bacteria</taxon>
        <taxon>Bacillati</taxon>
        <taxon>Actinomycetota</taxon>
        <taxon>Actinomycetes</taxon>
        <taxon>Kitasatosporales</taxon>
        <taxon>Streptomycetaceae</taxon>
        <taxon>Streptomyces</taxon>
    </lineage>
</organism>
<evidence type="ECO:0000256" key="4">
    <source>
        <dbReference type="ARBA" id="ARBA00023180"/>
    </source>
</evidence>
<dbReference type="SUPFAM" id="SSF69318">
    <property type="entry name" value="Integrin alpha N-terminal domain"/>
    <property type="match status" value="1"/>
</dbReference>
<dbReference type="PANTHER" id="PTHR23221">
    <property type="entry name" value="GLYCOSYLPHOSPHATIDYLINOSITOL PHOSPHOLIPASE D"/>
    <property type="match status" value="1"/>
</dbReference>
<gene>
    <name evidence="6" type="ORF">ABT317_13450</name>
</gene>
<evidence type="ECO:0000256" key="5">
    <source>
        <dbReference type="SAM" id="SignalP"/>
    </source>
</evidence>
<dbReference type="Pfam" id="PF13517">
    <property type="entry name" value="FG-GAP_3"/>
    <property type="match status" value="1"/>
</dbReference>
<keyword evidence="2" id="KW-0677">Repeat</keyword>
<comment type="caution">
    <text evidence="6">The sequence shown here is derived from an EMBL/GenBank/DDBJ whole genome shotgun (WGS) entry which is preliminary data.</text>
</comment>
<dbReference type="SMART" id="SM00191">
    <property type="entry name" value="Int_alpha"/>
    <property type="match status" value="6"/>
</dbReference>
<feature type="signal peptide" evidence="5">
    <location>
        <begin position="1"/>
        <end position="33"/>
    </location>
</feature>
<dbReference type="InterPro" id="IPR013519">
    <property type="entry name" value="Int_alpha_beta-p"/>
</dbReference>
<keyword evidence="4" id="KW-0325">Glycoprotein</keyword>
<dbReference type="RefSeq" id="WP_086726735.1">
    <property type="nucleotide sequence ID" value="NZ_MUBM01000156.1"/>
</dbReference>
<name>A0ABV1W1D2_9ACTN</name>
<proteinExistence type="predicted"/>
<evidence type="ECO:0000313" key="7">
    <source>
        <dbReference type="Proteomes" id="UP001458415"/>
    </source>
</evidence>
<keyword evidence="3" id="KW-0378">Hydrolase</keyword>
<dbReference type="EMBL" id="JBEPCU010000182">
    <property type="protein sequence ID" value="MER6977994.1"/>
    <property type="molecule type" value="Genomic_DNA"/>
</dbReference>
<dbReference type="PANTHER" id="PTHR23221:SF7">
    <property type="entry name" value="PHOSPHATIDYLINOSITOL-GLYCAN-SPECIFIC PHOSPHOLIPASE D"/>
    <property type="match status" value="1"/>
</dbReference>